<accession>A0A645A205</accession>
<dbReference type="AlphaFoldDB" id="A0A645A205"/>
<proteinExistence type="predicted"/>
<sequence>MSGTLFKDQDRNPFKKFNRNPEVAPSPFKQKRDMEENRGESGLFLKQSILPEKEQIVYFQYISQNMLAIAGLSGYIEDMLSSWNA</sequence>
<evidence type="ECO:0000256" key="1">
    <source>
        <dbReference type="SAM" id="MobiDB-lite"/>
    </source>
</evidence>
<feature type="region of interest" description="Disordered" evidence="1">
    <location>
        <begin position="1"/>
        <end position="37"/>
    </location>
</feature>
<protein>
    <submittedName>
        <fullName evidence="2">Uncharacterized protein</fullName>
    </submittedName>
</protein>
<reference evidence="2" key="1">
    <citation type="submission" date="2019-08" db="EMBL/GenBank/DDBJ databases">
        <authorList>
            <person name="Kucharzyk K."/>
            <person name="Murdoch R.W."/>
            <person name="Higgins S."/>
            <person name="Loffler F."/>
        </authorList>
    </citation>
    <scope>NUCLEOTIDE SEQUENCE</scope>
</reference>
<organism evidence="2">
    <name type="scientific">bioreactor metagenome</name>
    <dbReference type="NCBI Taxonomy" id="1076179"/>
    <lineage>
        <taxon>unclassified sequences</taxon>
        <taxon>metagenomes</taxon>
        <taxon>ecological metagenomes</taxon>
    </lineage>
</organism>
<dbReference type="EMBL" id="VSSQ01011487">
    <property type="protein sequence ID" value="MPM46946.1"/>
    <property type="molecule type" value="Genomic_DNA"/>
</dbReference>
<comment type="caution">
    <text evidence="2">The sequence shown here is derived from an EMBL/GenBank/DDBJ whole genome shotgun (WGS) entry which is preliminary data.</text>
</comment>
<evidence type="ECO:0000313" key="2">
    <source>
        <dbReference type="EMBL" id="MPM46946.1"/>
    </source>
</evidence>
<name>A0A645A205_9ZZZZ</name>
<gene>
    <name evidence="2" type="ORF">SDC9_93653</name>
</gene>